<dbReference type="EMBL" id="JABSTV010001253">
    <property type="protein sequence ID" value="KAH7943003.1"/>
    <property type="molecule type" value="Genomic_DNA"/>
</dbReference>
<dbReference type="VEuPathDB" id="VectorBase:RSAN_036921"/>
<name>A0A9D4PI91_RHISA</name>
<organism evidence="2 3">
    <name type="scientific">Rhipicephalus sanguineus</name>
    <name type="common">Brown dog tick</name>
    <name type="synonym">Ixodes sanguineus</name>
    <dbReference type="NCBI Taxonomy" id="34632"/>
    <lineage>
        <taxon>Eukaryota</taxon>
        <taxon>Metazoa</taxon>
        <taxon>Ecdysozoa</taxon>
        <taxon>Arthropoda</taxon>
        <taxon>Chelicerata</taxon>
        <taxon>Arachnida</taxon>
        <taxon>Acari</taxon>
        <taxon>Parasitiformes</taxon>
        <taxon>Ixodida</taxon>
        <taxon>Ixodoidea</taxon>
        <taxon>Ixodidae</taxon>
        <taxon>Rhipicephalinae</taxon>
        <taxon>Rhipicephalus</taxon>
        <taxon>Rhipicephalus</taxon>
    </lineage>
</organism>
<feature type="signal peptide" evidence="1">
    <location>
        <begin position="1"/>
        <end position="19"/>
    </location>
</feature>
<evidence type="ECO:0000256" key="1">
    <source>
        <dbReference type="SAM" id="SignalP"/>
    </source>
</evidence>
<accession>A0A9D4PI91</accession>
<sequence>MLLLGLFCLSVTSLPTSYSVGSPYSLVYPDYPLTYHTGFAQPYQTTYQTGYQPGYQPSSYHQSGYQASYPAGYQAVVVGLGSPTRHVQFLPTTVTGTRPVLVPLVPVVQQPHRQPLRPGERHDRPLVVHQTQVIRPEEGFGNRHRGPVRNEPEEVIDVIVDRKPVTAE</sequence>
<protein>
    <submittedName>
        <fullName evidence="2">Uncharacterized protein</fullName>
    </submittedName>
</protein>
<keyword evidence="3" id="KW-1185">Reference proteome</keyword>
<reference evidence="2" key="1">
    <citation type="journal article" date="2020" name="Cell">
        <title>Large-Scale Comparative Analyses of Tick Genomes Elucidate Their Genetic Diversity and Vector Capacities.</title>
        <authorList>
            <consortium name="Tick Genome and Microbiome Consortium (TIGMIC)"/>
            <person name="Jia N."/>
            <person name="Wang J."/>
            <person name="Shi W."/>
            <person name="Du L."/>
            <person name="Sun Y."/>
            <person name="Zhan W."/>
            <person name="Jiang J.F."/>
            <person name="Wang Q."/>
            <person name="Zhang B."/>
            <person name="Ji P."/>
            <person name="Bell-Sakyi L."/>
            <person name="Cui X.M."/>
            <person name="Yuan T.T."/>
            <person name="Jiang B.G."/>
            <person name="Yang W.F."/>
            <person name="Lam T.T."/>
            <person name="Chang Q.C."/>
            <person name="Ding S.J."/>
            <person name="Wang X.J."/>
            <person name="Zhu J.G."/>
            <person name="Ruan X.D."/>
            <person name="Zhao L."/>
            <person name="Wei J.T."/>
            <person name="Ye R.Z."/>
            <person name="Que T.C."/>
            <person name="Du C.H."/>
            <person name="Zhou Y.H."/>
            <person name="Cheng J.X."/>
            <person name="Dai P.F."/>
            <person name="Guo W.B."/>
            <person name="Han X.H."/>
            <person name="Huang E.J."/>
            <person name="Li L.F."/>
            <person name="Wei W."/>
            <person name="Gao Y.C."/>
            <person name="Liu J.Z."/>
            <person name="Shao H.Z."/>
            <person name="Wang X."/>
            <person name="Wang C.C."/>
            <person name="Yang T.C."/>
            <person name="Huo Q.B."/>
            <person name="Li W."/>
            <person name="Chen H.Y."/>
            <person name="Chen S.E."/>
            <person name="Zhou L.G."/>
            <person name="Ni X.B."/>
            <person name="Tian J.H."/>
            <person name="Sheng Y."/>
            <person name="Liu T."/>
            <person name="Pan Y.S."/>
            <person name="Xia L.Y."/>
            <person name="Li J."/>
            <person name="Zhao F."/>
            <person name="Cao W.C."/>
        </authorList>
    </citation>
    <scope>NUCLEOTIDE SEQUENCE</scope>
    <source>
        <strain evidence="2">Rsan-2018</strain>
    </source>
</reference>
<comment type="caution">
    <text evidence="2">The sequence shown here is derived from an EMBL/GenBank/DDBJ whole genome shotgun (WGS) entry which is preliminary data.</text>
</comment>
<evidence type="ECO:0000313" key="3">
    <source>
        <dbReference type="Proteomes" id="UP000821837"/>
    </source>
</evidence>
<feature type="chain" id="PRO_5038492545" evidence="1">
    <location>
        <begin position="20"/>
        <end position="168"/>
    </location>
</feature>
<dbReference type="Proteomes" id="UP000821837">
    <property type="component" value="Unassembled WGS sequence"/>
</dbReference>
<dbReference type="AlphaFoldDB" id="A0A9D4PI91"/>
<keyword evidence="1" id="KW-0732">Signal</keyword>
<proteinExistence type="predicted"/>
<gene>
    <name evidence="2" type="ORF">HPB52_003986</name>
</gene>
<reference evidence="2" key="2">
    <citation type="submission" date="2021-09" db="EMBL/GenBank/DDBJ databases">
        <authorList>
            <person name="Jia N."/>
            <person name="Wang J."/>
            <person name="Shi W."/>
            <person name="Du L."/>
            <person name="Sun Y."/>
            <person name="Zhan W."/>
            <person name="Jiang J."/>
            <person name="Wang Q."/>
            <person name="Zhang B."/>
            <person name="Ji P."/>
            <person name="Sakyi L.B."/>
            <person name="Cui X."/>
            <person name="Yuan T."/>
            <person name="Jiang B."/>
            <person name="Yang W."/>
            <person name="Lam T.T.-Y."/>
            <person name="Chang Q."/>
            <person name="Ding S."/>
            <person name="Wang X."/>
            <person name="Zhu J."/>
            <person name="Ruan X."/>
            <person name="Zhao L."/>
            <person name="Wei J."/>
            <person name="Que T."/>
            <person name="Du C."/>
            <person name="Cheng J."/>
            <person name="Dai P."/>
            <person name="Han X."/>
            <person name="Huang E."/>
            <person name="Gao Y."/>
            <person name="Liu J."/>
            <person name="Shao H."/>
            <person name="Ye R."/>
            <person name="Li L."/>
            <person name="Wei W."/>
            <person name="Wang X."/>
            <person name="Wang C."/>
            <person name="Huo Q."/>
            <person name="Li W."/>
            <person name="Guo W."/>
            <person name="Chen H."/>
            <person name="Chen S."/>
            <person name="Zhou L."/>
            <person name="Zhou L."/>
            <person name="Ni X."/>
            <person name="Tian J."/>
            <person name="Zhou Y."/>
            <person name="Sheng Y."/>
            <person name="Liu T."/>
            <person name="Pan Y."/>
            <person name="Xia L."/>
            <person name="Li J."/>
            <person name="Zhao F."/>
            <person name="Cao W."/>
        </authorList>
    </citation>
    <scope>NUCLEOTIDE SEQUENCE</scope>
    <source>
        <strain evidence="2">Rsan-2018</strain>
        <tissue evidence="2">Larvae</tissue>
    </source>
</reference>
<evidence type="ECO:0000313" key="2">
    <source>
        <dbReference type="EMBL" id="KAH7943003.1"/>
    </source>
</evidence>